<dbReference type="Proteomes" id="UP000547879">
    <property type="component" value="Unassembled WGS sequence"/>
</dbReference>
<gene>
    <name evidence="1" type="ORF">HNQ72_003492</name>
</gene>
<protein>
    <submittedName>
        <fullName evidence="1">Uncharacterized protein</fullName>
    </submittedName>
</protein>
<organism evidence="1 2">
    <name type="scientific">Rhizobium wenxiniae</name>
    <dbReference type="NCBI Taxonomy" id="1737357"/>
    <lineage>
        <taxon>Bacteria</taxon>
        <taxon>Pseudomonadati</taxon>
        <taxon>Pseudomonadota</taxon>
        <taxon>Alphaproteobacteria</taxon>
        <taxon>Hyphomicrobiales</taxon>
        <taxon>Rhizobiaceae</taxon>
        <taxon>Rhizobium/Agrobacterium group</taxon>
        <taxon>Rhizobium</taxon>
    </lineage>
</organism>
<keyword evidence="2" id="KW-1185">Reference proteome</keyword>
<proteinExistence type="predicted"/>
<dbReference type="EMBL" id="JACHEG010000003">
    <property type="protein sequence ID" value="MBB6163652.1"/>
    <property type="molecule type" value="Genomic_DNA"/>
</dbReference>
<evidence type="ECO:0000313" key="1">
    <source>
        <dbReference type="EMBL" id="MBB6163652.1"/>
    </source>
</evidence>
<name>A0A7W9Y7X2_9HYPH</name>
<sequence length="83" mass="9255">MVRAEALRLKAERVAGAEPSLAIELLDAGIEFARQRGHLVWELRCAACLARLTPRGLDDLKNVIARYPETPSQAEQDLIARFL</sequence>
<reference evidence="1 2" key="1">
    <citation type="submission" date="2020-08" db="EMBL/GenBank/DDBJ databases">
        <title>Genomic Encyclopedia of Type Strains, Phase IV (KMG-IV): sequencing the most valuable type-strain genomes for metagenomic binning, comparative biology and taxonomic classification.</title>
        <authorList>
            <person name="Goeker M."/>
        </authorList>
    </citation>
    <scope>NUCLEOTIDE SEQUENCE [LARGE SCALE GENOMIC DNA]</scope>
    <source>
        <strain evidence="1 2">DSM 100734</strain>
    </source>
</reference>
<evidence type="ECO:0000313" key="2">
    <source>
        <dbReference type="Proteomes" id="UP000547879"/>
    </source>
</evidence>
<dbReference type="AlphaFoldDB" id="A0A7W9Y7X2"/>
<accession>A0A7W9Y7X2</accession>
<comment type="caution">
    <text evidence="1">The sequence shown here is derived from an EMBL/GenBank/DDBJ whole genome shotgun (WGS) entry which is preliminary data.</text>
</comment>
<dbReference type="RefSeq" id="WP_183993529.1">
    <property type="nucleotide sequence ID" value="NZ_BMHW01000008.1"/>
</dbReference>